<reference evidence="1 2" key="1">
    <citation type="submission" date="2018-06" db="EMBL/GenBank/DDBJ databases">
        <authorList>
            <consortium name="Pathogen Informatics"/>
            <person name="Doyle S."/>
        </authorList>
    </citation>
    <scope>NUCLEOTIDE SEQUENCE [LARGE SCALE GENOMIC DNA]</scope>
    <source>
        <strain evidence="1 2">NCTC13443</strain>
    </source>
</reference>
<organism evidence="1 2">
    <name type="scientific">Klebsiella pneumoniae</name>
    <dbReference type="NCBI Taxonomy" id="573"/>
    <lineage>
        <taxon>Bacteria</taxon>
        <taxon>Pseudomonadati</taxon>
        <taxon>Pseudomonadota</taxon>
        <taxon>Gammaproteobacteria</taxon>
        <taxon>Enterobacterales</taxon>
        <taxon>Enterobacteriaceae</taxon>
        <taxon>Klebsiella/Raoultella group</taxon>
        <taxon>Klebsiella</taxon>
        <taxon>Klebsiella pneumoniae complex</taxon>
    </lineage>
</organism>
<dbReference type="Proteomes" id="UP000255518">
    <property type="component" value="Unassembled WGS sequence"/>
</dbReference>
<sequence>MRLAAQLKKMRRHQRYDAEQIVRDSGKAAGDEPLFGPVLNVKVFDYQLDIDGVQAVTHTLAHRPGQRSRAGAVPG</sequence>
<proteinExistence type="predicted"/>
<keyword evidence="1" id="KW-0548">Nucleotidyltransferase</keyword>
<dbReference type="Gene3D" id="3.30.559.30">
    <property type="entry name" value="Nonribosomal peptide synthetase, condensation domain"/>
    <property type="match status" value="1"/>
</dbReference>
<evidence type="ECO:0000313" key="2">
    <source>
        <dbReference type="Proteomes" id="UP000255518"/>
    </source>
</evidence>
<dbReference type="AlphaFoldDB" id="A0A377UXL8"/>
<evidence type="ECO:0000313" key="1">
    <source>
        <dbReference type="EMBL" id="STT02070.1"/>
    </source>
</evidence>
<dbReference type="EC" id="2.7.7.-" evidence="1"/>
<accession>A0A377UXL8</accession>
<keyword evidence="1" id="KW-0808">Transferase</keyword>
<gene>
    <name evidence="1" type="primary">entF_3</name>
    <name evidence="1" type="ORF">NCTC13443_02402</name>
</gene>
<dbReference type="EMBL" id="UGKT01000001">
    <property type="protein sequence ID" value="STT02070.1"/>
    <property type="molecule type" value="Genomic_DNA"/>
</dbReference>
<name>A0A377UXL8_KLEPN</name>
<dbReference type="SUPFAM" id="SSF52777">
    <property type="entry name" value="CoA-dependent acyltransferases"/>
    <property type="match status" value="1"/>
</dbReference>
<dbReference type="GO" id="GO:0016779">
    <property type="term" value="F:nucleotidyltransferase activity"/>
    <property type="evidence" value="ECO:0007669"/>
    <property type="project" value="UniProtKB-KW"/>
</dbReference>
<protein>
    <submittedName>
        <fullName evidence="1">Enterobactin synthase subunit F</fullName>
        <ecNumber evidence="1">2.7.7.-</ecNumber>
    </submittedName>
</protein>